<feature type="domain" description="Chorein N-terminal" evidence="3">
    <location>
        <begin position="4"/>
        <end position="213"/>
    </location>
</feature>
<evidence type="ECO:0000256" key="2">
    <source>
        <dbReference type="SAM" id="MobiDB-lite"/>
    </source>
</evidence>
<evidence type="ECO:0000259" key="3">
    <source>
        <dbReference type="Pfam" id="PF12624"/>
    </source>
</evidence>
<evidence type="ECO:0000256" key="1">
    <source>
        <dbReference type="ARBA" id="ARBA00022448"/>
    </source>
</evidence>
<evidence type="ECO:0000313" key="4">
    <source>
        <dbReference type="Proteomes" id="UP001652628"/>
    </source>
</evidence>
<feature type="compositionally biased region" description="Basic and acidic residues" evidence="2">
    <location>
        <begin position="1083"/>
        <end position="1099"/>
    </location>
</feature>
<feature type="compositionally biased region" description="Basic and acidic residues" evidence="2">
    <location>
        <begin position="926"/>
        <end position="944"/>
    </location>
</feature>
<keyword evidence="4" id="KW-1185">Reference proteome</keyword>
<feature type="region of interest" description="Disordered" evidence="2">
    <location>
        <begin position="874"/>
        <end position="896"/>
    </location>
</feature>
<feature type="region of interest" description="Disordered" evidence="2">
    <location>
        <begin position="913"/>
        <end position="957"/>
    </location>
</feature>
<evidence type="ECO:0000313" key="5">
    <source>
        <dbReference type="RefSeq" id="XP_065722890.2"/>
    </source>
</evidence>
<accession>A0AB40DI73</accession>
<reference evidence="5" key="1">
    <citation type="submission" date="2025-08" db="UniProtKB">
        <authorList>
            <consortium name="RefSeq"/>
        </authorList>
    </citation>
    <scope>IDENTIFICATION</scope>
</reference>
<proteinExistence type="predicted"/>
<name>A0AB40DI73_DROSZ</name>
<dbReference type="Pfam" id="PF12624">
    <property type="entry name" value="VPS13_N"/>
    <property type="match status" value="1"/>
</dbReference>
<dbReference type="InterPro" id="IPR039782">
    <property type="entry name" value="VPS13B"/>
</dbReference>
<dbReference type="GeneID" id="108015482"/>
<protein>
    <submittedName>
        <fullName evidence="5">Intermembrane lipid transfer protein VPS13B isoform X1</fullName>
    </submittedName>
</protein>
<dbReference type="InterPro" id="IPR026854">
    <property type="entry name" value="VPS13_N"/>
</dbReference>
<gene>
    <name evidence="5" type="primary">Vps13B</name>
</gene>
<dbReference type="RefSeq" id="XP_065722890.2">
    <property type="nucleotide sequence ID" value="XM_065866818.2"/>
</dbReference>
<dbReference type="PANTHER" id="PTHR12517">
    <property type="entry name" value="VACUOLAR PROTEIN SORTING-ASSOCIATED PROTEIN 13B"/>
    <property type="match status" value="1"/>
</dbReference>
<feature type="region of interest" description="Disordered" evidence="2">
    <location>
        <begin position="289"/>
        <end position="309"/>
    </location>
</feature>
<organism evidence="4 5">
    <name type="scientific">Drosophila suzukii</name>
    <name type="common">Spotted-wing drosophila fruit fly</name>
    <dbReference type="NCBI Taxonomy" id="28584"/>
    <lineage>
        <taxon>Eukaryota</taxon>
        <taxon>Metazoa</taxon>
        <taxon>Ecdysozoa</taxon>
        <taxon>Arthropoda</taxon>
        <taxon>Hexapoda</taxon>
        <taxon>Insecta</taxon>
        <taxon>Pterygota</taxon>
        <taxon>Neoptera</taxon>
        <taxon>Endopterygota</taxon>
        <taxon>Diptera</taxon>
        <taxon>Brachycera</taxon>
        <taxon>Muscomorpha</taxon>
        <taxon>Ephydroidea</taxon>
        <taxon>Drosophilidae</taxon>
        <taxon>Drosophila</taxon>
        <taxon>Sophophora</taxon>
    </lineage>
</organism>
<dbReference type="Proteomes" id="UP001652628">
    <property type="component" value="Chromosome 3"/>
</dbReference>
<feature type="region of interest" description="Disordered" evidence="2">
    <location>
        <begin position="1083"/>
        <end position="1102"/>
    </location>
</feature>
<dbReference type="PANTHER" id="PTHR12517:SF0">
    <property type="entry name" value="INTERMEMBRANE LIPID TRANSFER PROTEIN VPS13B"/>
    <property type="match status" value="1"/>
</dbReference>
<keyword evidence="1" id="KW-0813">Transport</keyword>
<sequence length="3744" mass="425521">MFKLESYITPILLSYVAKYVKNFRDEDAQVSLWEGEVAFQNLDLRLEVLEEELNLPVELVSGHIHELSIQVPWTKLMSEPVKIVINTIEFVAKLPDSESKQRRASFQQEQRRNSKRASVEQPDQQQQPKSPGAASSSSVVNKIINNISLQCHNIILKYVEDDIVVSMNVQTLNFSSAGENWKPTMVDIHPVSVVMRKLLQVSDLTICLDKRNTAGRIEVCQEPVLYRCTLECRVLRKYNANTVSTSSTTRIGVFTKALDINVSSLQFPMVMRLVKMLIELKPAASEEDRQNLEEGEAVAEGNEAQDGAEPTGQSVFWWAWNLLPSFDPQAPSSSCDAPVGHAFDLGIYAEELNFQFKNSEYFTDQSMGGIKRIRYTPILRISLGGLYYERTLLKECDWANVKAGLSSMCMEPLGAYRSEDPVDRNLVNTQEFQEERSFIDKSLFDENYMFADRSWCSYNYEDYVARNTDEYMLYRSPVLAFDIIEHRVPRPTSHPVAESQLRDLGLRIQYRLLSAGITFHFSQSFAQVKNVISDLIRPYDYPGYHSESVKAEDRSAPEPENRNADMTIPDLEYLMGLVPTCNYKIELRNIVLQLYPRQQQEEYSAINQHQLTTTVKQSLLPYLQLKISLVEGTMCGPVNPLRLVQLITHLQDKPREVVNACYNCYNFNIKNLALMILNTTPDNGRAKLLNIPRMQVNWNRLLAPQLWRQNEAALETSEIKSEIITLEFSKREVIIAKRLLPLISSFNGPDLCDLAHIVAHAHAHSDVIKLQSVGTKLGLSYHKYHTHLAAVGSLQGIHTDAVHTKMNVRNVVLSTSKNANNKWLEVQLQFPLEEANAKLEKMPGTVMCLWLEPFRITTDIYLLQFLNFSDLSGKKKPKEKELETESESEPPLTQSVSNYSTISASAMALNDYQPRRISRNNSRKISVPEETVHLSSERDERHTQVEPVNIPVSSKPQPSSFDASDLVKRLTNMVVLVEIAQAKIDVCEVMTRKSPAETDVEYTSIRLPHMKVKSGNCEAIQRGNIRAVIPVANNTELFNWVFDLNEFNVCYRKADVTEMIVAPVRTTITLALSHKISEKVDARKVGGANDQEKKAKSPDSTEQNTYSINVHVDMSAINIFAQRVKLLHEHYLILSKMYCSMNPDEPPSKWQTAKLKPRLEVYTGSAQNYPAIKEFLELDPNFEAPQVKSAPKNSIVFFCQWTIPRISFEMENSNDSQHSKIVMVLEDLLLNIDKHSDFTKITTKIENFGLNYYEEKHQEWEKIEDFHIKMLGDSTNLPLISVVITTVSLQDLYAKIGARNPHNKQHTISEVLIEVQPIEMVLSLDQITEFMVPICEVLEILGSSESAQPVNTACAPVTSQITTVQDLPMVHLNSKGIYVYLPLSTGRKSCSVLLLRIEGIQLTPSLENPLVRQLVRPDVYQKAAELNMLSTPGALVEDRQYELSVRKVSLSTGNWNQTQKYRIEKSLASKHDNPAFEWNNQSQSTELDHMQIFKDFDFIMIYAPAISYDRFLVCGQSVEYNCVTDFVASLNTHQISLISCIIVRLQRLSCIIDQVCVRNAELPKVTSHKILGEVSKYSSVDNSMYFPHDPNALKTCQENLSRKPSKKQLTEKLRKTSANSSYADARGSSDFFYGSCQSDSGIHLGSRMKGNPRSLGSEEIYRSGRQPSVSSYPRSVSFVAGTFVLKIYDVLELEELERPVMKPLFLITVSQPSFMSTHNLKATITQASVFNINISVATVEAEDGEHLEQFNESVFDTLPGQLGSSGIPPPLLTIKTQYDRLQQKEVDVELRKPILLRICESSIKQLATDVIRIYTVLHETPCFAVRTQRPVPEGSQLRQMKTNCYNADRLHLSCDRITVKFYDEERTYKCSFVWLDLSTRIKFSTRPQKAVIRSNLGSFYVQSGGKMLLHPLLMRLSVDLVSEPWCDDLLINATLKLNYLHVDAGVLSILQLQKARDGMNRVREHADQEWQQFIHRRPVLGTPENVSPCDLIKCTPSHESIERLKRPLKSNAEFYQDDLRAGAFQFVYLNSESVLPMPYQVQIIKKNYGIICWRYPQPRQMTSIHIYPVPMPVSRPIHIRCRMEYFSENHETFLHYCDFMLSETSTKQLMPPDRPICATIWRVVILQSLISVDGTCFEGSEDEDLSIEYLQSDFKVDENNDFILHPKVLVGCMRIDTVFKAEKVPKLQLLLCCQDIELNFLNQPDNSGELPHQLNKYNLKQTTNISQTFLTVHVEDLQMHSTIYSRKDFSLQTELRTRVKCLDYGFLNMLDVLEPMKFTSYVRLTDCPRPLVQANFLVDKLRLNCGPYLIHTLLSSKYHWQEVLQQKELRHALMPKCVIVNRIQAPISFGQTGTVEKIPVASGEMQLYHFRSCIHAQELTFFITNPETRLVETSDSVHIALKFEDEHKIHHLRVGEYCITLKLGKLSATQIYILVKGQIELISMVPFNLITEFREEAMSYEENNPPEHLILSKERSSYYQNVKRNADINMRLKLTAGLGRGRTGDIPLKTNNNLPWLVKVPTQSAQQFISIWVRILREDIVMEKPAEDFQPQKILVCIWPIFEICNMLSCEVQATESISGESSILDAKGGRWALNTATTHATEHNVAFTFSGVLRGSSKDEYSLMLRTMDWHKFFYYDPNIWTIENALHKLGKSAKPKWPLNDPEELRVSRVLDFKNSFDVRYRTNATREFSCSQGLEVSAWGMFINGTGLDVSIFMINQQARIELKANSLEMMPKLMSAFTIDVPCDSGWIASTPICLEDFTQKTVNNAGRSMYLRFNSFVDIVIVERDEVMRLILEYKKEDDGRRVFKLRSKFVLTNFTDVVLNVLPLAMDHKETSTRDEVEAYSSAKSARSLISADSNKNCIGNAMDVFYDLNAHKAKHNCDTAFVYFVCFSVGGNREISIPIPLAIPFTRRCFSLQAGHESIPLMITLIEKDNVHYLGVFRDTSPAIVISNNTNVKFIVAQTSASENSNVSCTNSEFVGRHFEWNQLVLPQSKCYYTPPQMYANFPDVEFTMCNLSLAVYKDKPCAKNKIAWSKPVRTDKSWQKFLHVPHHGDVKVVVCDKHRAIRLNIYYIAQQLEFSVKDLRSRLTKPENAMMPLQEQGLSESDENFGQDKDSFKDPLPDMVACAHFSEECETKRQTRIKIFIKSFVFSLQTDNRESDYLKTEVCNIYADDSMLIYDDDDDQRELNLQLPNLQVDNQLYSSGKYDFPVLLCAEKLYRRNCSLPQVFDLDCVYKQQAQRSPVSLFTFVFYQDEMQLQNVRCQIPAFRVYIEDAYLNQLLEALVECEPSHCVYSPPVEQDKILLPAGTTLLPDQVVAQSLYISEPLRLNSFTVEPLSLLLSVHTSSRLYIALDHSPLSFSRYERQQILTVPLRFGQSLGLHYLSGAIFGAGWVVGSLEILGSPSGLARSFSTGLRDFVSMPVQGLFRGPWGFLVGVTQGSASLLRNVTAGTVNSVTKLAGSVARNLDRLTLDAEHIELTEARRRARPQGFADGLTQGLTGLGISLLGAVGGLAHHTLEATSSVGVIAGLTKGIVGALTKPISGAAEMLALTGQGVLHTVGFNAMPQQVEPSFTRNVALHGSSHRIWSYLPEELSHDQMLFFCEITLLVGTQLRPALLFLTSSVLAIMQSDSEDLAFASPVSKVDVVADREDPSKLYLSLKSEMRDDLEGQLNYTNERIMKFLNASRLQSIANDSLNDLLQLHELDVDDRIQRQSQCIFYIKPNIGEHLIHYLKVISRIQH</sequence>
<feature type="region of interest" description="Disordered" evidence="2">
    <location>
        <begin position="101"/>
        <end position="136"/>
    </location>
</feature>